<accession>A0A1G2S038</accession>
<organism evidence="5 6">
    <name type="scientific">Candidatus Wildermuthbacteria bacterium RIFCSPLOWO2_02_FULL_47_9c</name>
    <dbReference type="NCBI Taxonomy" id="1802466"/>
    <lineage>
        <taxon>Bacteria</taxon>
        <taxon>Candidatus Wildermuthiibacteriota</taxon>
    </lineage>
</organism>
<dbReference type="GO" id="GO:0070181">
    <property type="term" value="F:small ribosomal subunit rRNA binding"/>
    <property type="evidence" value="ECO:0007669"/>
    <property type="project" value="TreeGrafter"/>
</dbReference>
<dbReference type="GO" id="GO:1990904">
    <property type="term" value="C:ribonucleoprotein complex"/>
    <property type="evidence" value="ECO:0007669"/>
    <property type="project" value="UniProtKB-KW"/>
</dbReference>
<dbReference type="PRINTS" id="PR00974">
    <property type="entry name" value="RIBOSOMALS18"/>
</dbReference>
<evidence type="ECO:0000256" key="1">
    <source>
        <dbReference type="ARBA" id="ARBA00005589"/>
    </source>
</evidence>
<dbReference type="SUPFAM" id="SSF46911">
    <property type="entry name" value="Ribosomal protein S18"/>
    <property type="match status" value="1"/>
</dbReference>
<dbReference type="InterPro" id="IPR001648">
    <property type="entry name" value="Ribosomal_bS18"/>
</dbReference>
<keyword evidence="3 4" id="KW-0687">Ribonucleoprotein</keyword>
<name>A0A1G2S038_9BACT</name>
<dbReference type="Pfam" id="PF01084">
    <property type="entry name" value="Ribosomal_S18"/>
    <property type="match status" value="1"/>
</dbReference>
<comment type="similarity">
    <text evidence="1 4">Belongs to the bacterial ribosomal protein bS18 family.</text>
</comment>
<sequence length="65" mass="7477">MECHFCKKNIRDIDFRDALTLRRFISGLGKIRKRTKTGLCATHQRKISHSVKRARHLGLLSATGK</sequence>
<evidence type="ECO:0000313" key="6">
    <source>
        <dbReference type="Proteomes" id="UP000178222"/>
    </source>
</evidence>
<evidence type="ECO:0000313" key="5">
    <source>
        <dbReference type="EMBL" id="OHA77671.1"/>
    </source>
</evidence>
<comment type="caution">
    <text evidence="5">The sequence shown here is derived from an EMBL/GenBank/DDBJ whole genome shotgun (WGS) entry which is preliminary data.</text>
</comment>
<keyword evidence="2 4" id="KW-0689">Ribosomal protein</keyword>
<dbReference type="GO" id="GO:0003735">
    <property type="term" value="F:structural constituent of ribosome"/>
    <property type="evidence" value="ECO:0007669"/>
    <property type="project" value="InterPro"/>
</dbReference>
<evidence type="ECO:0000256" key="2">
    <source>
        <dbReference type="ARBA" id="ARBA00022980"/>
    </source>
</evidence>
<dbReference type="EMBL" id="MHUL01000004">
    <property type="protein sequence ID" value="OHA77671.1"/>
    <property type="molecule type" value="Genomic_DNA"/>
</dbReference>
<dbReference type="AlphaFoldDB" id="A0A1G2S038"/>
<evidence type="ECO:0000256" key="4">
    <source>
        <dbReference type="RuleBase" id="RU003910"/>
    </source>
</evidence>
<dbReference type="Proteomes" id="UP000178222">
    <property type="component" value="Unassembled WGS sequence"/>
</dbReference>
<protein>
    <submittedName>
        <fullName evidence="5">30S ribosomal protein S18</fullName>
    </submittedName>
</protein>
<dbReference type="InterPro" id="IPR036870">
    <property type="entry name" value="Ribosomal_bS18_sf"/>
</dbReference>
<dbReference type="NCBIfam" id="TIGR00165">
    <property type="entry name" value="S18"/>
    <property type="match status" value="1"/>
</dbReference>
<proteinExistence type="inferred from homology"/>
<dbReference type="PANTHER" id="PTHR13479:SF40">
    <property type="entry name" value="SMALL RIBOSOMAL SUBUNIT PROTEIN BS18M"/>
    <property type="match status" value="1"/>
</dbReference>
<dbReference type="GO" id="GO:0006412">
    <property type="term" value="P:translation"/>
    <property type="evidence" value="ECO:0007669"/>
    <property type="project" value="InterPro"/>
</dbReference>
<gene>
    <name evidence="5" type="ORF">A3J30_00885</name>
</gene>
<evidence type="ECO:0000256" key="3">
    <source>
        <dbReference type="ARBA" id="ARBA00023274"/>
    </source>
</evidence>
<dbReference type="PANTHER" id="PTHR13479">
    <property type="entry name" value="30S RIBOSOMAL PROTEIN S18"/>
    <property type="match status" value="1"/>
</dbReference>
<dbReference type="Gene3D" id="4.10.640.10">
    <property type="entry name" value="Ribosomal protein S18"/>
    <property type="match status" value="1"/>
</dbReference>
<reference evidence="5 6" key="1">
    <citation type="journal article" date="2016" name="Nat. Commun.">
        <title>Thousands of microbial genomes shed light on interconnected biogeochemical processes in an aquifer system.</title>
        <authorList>
            <person name="Anantharaman K."/>
            <person name="Brown C.T."/>
            <person name="Hug L.A."/>
            <person name="Sharon I."/>
            <person name="Castelle C.J."/>
            <person name="Probst A.J."/>
            <person name="Thomas B.C."/>
            <person name="Singh A."/>
            <person name="Wilkins M.J."/>
            <person name="Karaoz U."/>
            <person name="Brodie E.L."/>
            <person name="Williams K.H."/>
            <person name="Hubbard S.S."/>
            <person name="Banfield J.F."/>
        </authorList>
    </citation>
    <scope>NUCLEOTIDE SEQUENCE [LARGE SCALE GENOMIC DNA]</scope>
</reference>
<dbReference type="GO" id="GO:0005840">
    <property type="term" value="C:ribosome"/>
    <property type="evidence" value="ECO:0007669"/>
    <property type="project" value="UniProtKB-KW"/>
</dbReference>